<feature type="region of interest" description="Disordered" evidence="5">
    <location>
        <begin position="706"/>
        <end position="843"/>
    </location>
</feature>
<keyword evidence="8" id="KW-1185">Reference proteome</keyword>
<dbReference type="GO" id="GO:1990316">
    <property type="term" value="C:Atg1/ULK1 kinase complex"/>
    <property type="evidence" value="ECO:0007669"/>
    <property type="project" value="InterPro"/>
</dbReference>
<evidence type="ECO:0000256" key="2">
    <source>
        <dbReference type="ARBA" id="ARBA00013801"/>
    </source>
</evidence>
<comment type="caution">
    <text evidence="7">The sequence shown here is derived from an EMBL/GenBank/DDBJ whole genome shotgun (WGS) entry which is preliminary data.</text>
</comment>
<evidence type="ECO:0000256" key="1">
    <source>
        <dbReference type="ARBA" id="ARBA00005246"/>
    </source>
</evidence>
<dbReference type="GO" id="GO:0034497">
    <property type="term" value="P:protein localization to phagophore assembly site"/>
    <property type="evidence" value="ECO:0007669"/>
    <property type="project" value="TreeGrafter"/>
</dbReference>
<evidence type="ECO:0000259" key="6">
    <source>
        <dbReference type="Pfam" id="PF10033"/>
    </source>
</evidence>
<dbReference type="Gene3D" id="6.10.140.1900">
    <property type="match status" value="1"/>
</dbReference>
<gene>
    <name evidence="7" type="ORF">K490DRAFT_7559</name>
</gene>
<dbReference type="GO" id="GO:0000423">
    <property type="term" value="P:mitophagy"/>
    <property type="evidence" value="ECO:0007669"/>
    <property type="project" value="TreeGrafter"/>
</dbReference>
<feature type="compositionally biased region" description="Low complexity" evidence="5">
    <location>
        <begin position="431"/>
        <end position="465"/>
    </location>
</feature>
<dbReference type="Pfam" id="PF10033">
    <property type="entry name" value="ATG13"/>
    <property type="match status" value="1"/>
</dbReference>
<feature type="region of interest" description="Disordered" evidence="5">
    <location>
        <begin position="430"/>
        <end position="500"/>
    </location>
</feature>
<feature type="non-terminal residue" evidence="7">
    <location>
        <position position="1"/>
    </location>
</feature>
<proteinExistence type="inferred from homology"/>
<feature type="non-terminal residue" evidence="7">
    <location>
        <position position="843"/>
    </location>
</feature>
<evidence type="ECO:0000313" key="8">
    <source>
        <dbReference type="Proteomes" id="UP000799776"/>
    </source>
</evidence>
<name>A0A9P4LZY2_9PEZI</name>
<feature type="compositionally biased region" description="Basic and acidic residues" evidence="5">
    <location>
        <begin position="322"/>
        <end position="332"/>
    </location>
</feature>
<organism evidence="7 8">
    <name type="scientific">Saccharata proteae CBS 121410</name>
    <dbReference type="NCBI Taxonomy" id="1314787"/>
    <lineage>
        <taxon>Eukaryota</taxon>
        <taxon>Fungi</taxon>
        <taxon>Dikarya</taxon>
        <taxon>Ascomycota</taxon>
        <taxon>Pezizomycotina</taxon>
        <taxon>Dothideomycetes</taxon>
        <taxon>Dothideomycetes incertae sedis</taxon>
        <taxon>Botryosphaeriales</taxon>
        <taxon>Saccharataceae</taxon>
        <taxon>Saccharata</taxon>
    </lineage>
</organism>
<feature type="domain" description="Autophagy-related protein 13 N-terminal" evidence="6">
    <location>
        <begin position="1"/>
        <end position="241"/>
    </location>
</feature>
<dbReference type="PANTHER" id="PTHR13430">
    <property type="match status" value="1"/>
</dbReference>
<evidence type="ECO:0000256" key="3">
    <source>
        <dbReference type="ARBA" id="ARBA00023006"/>
    </source>
</evidence>
<feature type="compositionally biased region" description="Low complexity" evidence="5">
    <location>
        <begin position="775"/>
        <end position="786"/>
    </location>
</feature>
<feature type="region of interest" description="Disordered" evidence="5">
    <location>
        <begin position="563"/>
        <end position="679"/>
    </location>
</feature>
<evidence type="ECO:0000256" key="5">
    <source>
        <dbReference type="SAM" id="MobiDB-lite"/>
    </source>
</evidence>
<dbReference type="EMBL" id="ML978711">
    <property type="protein sequence ID" value="KAF2091615.1"/>
    <property type="molecule type" value="Genomic_DNA"/>
</dbReference>
<sequence>HFYKKAALTILSARTTLTPAFNKSGGRRQSRWFNIVLDETDDYEDDMAEWTQADSVSIPPPPLCLEVYLDAKDLTNSQALVVMDEHGKRWNVMEALNPPAQTGTRPSSRYGMATQVVLERWVMEVGDRKEVSNMTPEAAGQRLPEVYKNGIALFRALYTFVKLLPAWKYYRRITKQSPGQPSLPLKYRISNGLFQSPRRDTLDIPLYPAAGPVTQNHVFDPVRSPVGTLNISATFRSNTDFRVDDSESLLSSHFMGMDDHYFSPSLPTQDSGHAPGSLPANKIYKPERPELGHAYGSMSTFHQVGPASGTSPISALRAARDIGTESPEETHPQKIPPNHRTATGSKPSLRTDAGPSYQRRTSVSFQPTNPFKAGSLASSPVPSSYIPPSPSSSLGRTPSTGPFGHTRNRSSQYALPQQALRTPASLPNETAIASSASSSPKPAPISRYSSSFGNRRSRFSVSGGSKTEDDNNSSGRGSASSSAQRLEGAGSSGSVPTDDDNINDFLKLLAEKKDLKSLNRTDSASRDASMRRTTAALSKYQRMRESNAALSDSINSSVVLHRSSSSSSRQLANVPGMVGGASVSTSSSPGKPISPHTPHTPAIPSRLSANSIIDYSEPRRSRSPRPGMRNDVEEQRGESGSDSTTREGTQAIAIPTSPRPWAYNARRSSSTAQPQRNTLEDEADLYGLRSASMPTDERPDLSLSELLNRHGPAPTTSVEAQRAEELNPEPSPRASDPISSRPASRDDIRAATGSSNEGSLPYRSRFPREVNRARGLSSGGSSTSLGGLTGRNRYSFSSRAAAPDDDEPLLFTMSELGANSRRSLEEGRNASAPGGSSSGRKRG</sequence>
<dbReference type="GO" id="GO:0034727">
    <property type="term" value="P:piecemeal microautophagy of the nucleus"/>
    <property type="evidence" value="ECO:0007669"/>
    <property type="project" value="TreeGrafter"/>
</dbReference>
<evidence type="ECO:0000313" key="7">
    <source>
        <dbReference type="EMBL" id="KAF2091615.1"/>
    </source>
</evidence>
<comment type="similarity">
    <text evidence="1 4">Belongs to the ATG13 family. Fungi subfamily.</text>
</comment>
<dbReference type="InterPro" id="IPR040182">
    <property type="entry name" value="ATG13"/>
</dbReference>
<feature type="compositionally biased region" description="Polar residues" evidence="5">
    <location>
        <begin position="666"/>
        <end position="677"/>
    </location>
</feature>
<dbReference type="PANTHER" id="PTHR13430:SF4">
    <property type="entry name" value="AUTOPHAGY-RELATED PROTEIN 13"/>
    <property type="match status" value="1"/>
</dbReference>
<dbReference type="Gene3D" id="3.30.900.10">
    <property type="entry name" value="HORMA domain"/>
    <property type="match status" value="1"/>
</dbReference>
<dbReference type="AlphaFoldDB" id="A0A9P4LZY2"/>
<dbReference type="GO" id="GO:0000407">
    <property type="term" value="C:phagophore assembly site"/>
    <property type="evidence" value="ECO:0007669"/>
    <property type="project" value="TreeGrafter"/>
</dbReference>
<feature type="region of interest" description="Disordered" evidence="5">
    <location>
        <begin position="322"/>
        <end position="411"/>
    </location>
</feature>
<feature type="compositionally biased region" description="Polar residues" evidence="5">
    <location>
        <begin position="358"/>
        <end position="369"/>
    </location>
</feature>
<reference evidence="7" key="1">
    <citation type="journal article" date="2020" name="Stud. Mycol.">
        <title>101 Dothideomycetes genomes: a test case for predicting lifestyles and emergence of pathogens.</title>
        <authorList>
            <person name="Haridas S."/>
            <person name="Albert R."/>
            <person name="Binder M."/>
            <person name="Bloem J."/>
            <person name="Labutti K."/>
            <person name="Salamov A."/>
            <person name="Andreopoulos B."/>
            <person name="Baker S."/>
            <person name="Barry K."/>
            <person name="Bills G."/>
            <person name="Bluhm B."/>
            <person name="Cannon C."/>
            <person name="Castanera R."/>
            <person name="Culley D."/>
            <person name="Daum C."/>
            <person name="Ezra D."/>
            <person name="Gonzalez J."/>
            <person name="Henrissat B."/>
            <person name="Kuo A."/>
            <person name="Liang C."/>
            <person name="Lipzen A."/>
            <person name="Lutzoni F."/>
            <person name="Magnuson J."/>
            <person name="Mondo S."/>
            <person name="Nolan M."/>
            <person name="Ohm R."/>
            <person name="Pangilinan J."/>
            <person name="Park H.-J."/>
            <person name="Ramirez L."/>
            <person name="Alfaro M."/>
            <person name="Sun H."/>
            <person name="Tritt A."/>
            <person name="Yoshinaga Y."/>
            <person name="Zwiers L.-H."/>
            <person name="Turgeon B."/>
            <person name="Goodwin S."/>
            <person name="Spatafora J."/>
            <person name="Crous P."/>
            <person name="Grigoriev I."/>
        </authorList>
    </citation>
    <scope>NUCLEOTIDE SEQUENCE</scope>
    <source>
        <strain evidence="7">CBS 121410</strain>
    </source>
</reference>
<dbReference type="Proteomes" id="UP000799776">
    <property type="component" value="Unassembled WGS sequence"/>
</dbReference>
<dbReference type="GO" id="GO:0005829">
    <property type="term" value="C:cytosol"/>
    <property type="evidence" value="ECO:0007669"/>
    <property type="project" value="TreeGrafter"/>
</dbReference>
<evidence type="ECO:0000256" key="4">
    <source>
        <dbReference type="RuleBase" id="RU361214"/>
    </source>
</evidence>
<dbReference type="InterPro" id="IPR018731">
    <property type="entry name" value="Atg13_N"/>
</dbReference>
<dbReference type="InterPro" id="IPR036570">
    <property type="entry name" value="HORMA_dom_sf"/>
</dbReference>
<dbReference type="OrthoDB" id="70161at2759"/>
<protein>
    <recommendedName>
        <fullName evidence="2 4">Autophagy-related protein 13</fullName>
    </recommendedName>
</protein>
<feature type="compositionally biased region" description="Low complexity" evidence="5">
    <location>
        <begin position="472"/>
        <end position="485"/>
    </location>
</feature>
<keyword evidence="3 4" id="KW-0072">Autophagy</keyword>
<feature type="region of interest" description="Disordered" evidence="5">
    <location>
        <begin position="263"/>
        <end position="284"/>
    </location>
</feature>
<accession>A0A9P4LZY2</accession>
<feature type="compositionally biased region" description="Basic and acidic residues" evidence="5">
    <location>
        <begin position="628"/>
        <end position="639"/>
    </location>
</feature>